<dbReference type="PANTHER" id="PTHR31513:SF2">
    <property type="entry name" value="MRAZ"/>
    <property type="match status" value="1"/>
</dbReference>
<comment type="caution">
    <text evidence="3">The sequence shown here is derived from an EMBL/GenBank/DDBJ whole genome shotgun (WGS) entry which is preliminary data.</text>
</comment>
<evidence type="ECO:0000256" key="1">
    <source>
        <dbReference type="SAM" id="MobiDB-lite"/>
    </source>
</evidence>
<feature type="region of interest" description="Disordered" evidence="1">
    <location>
        <begin position="1735"/>
        <end position="1770"/>
    </location>
</feature>
<gene>
    <name evidence="3" type="ORF">PCOR1329_LOCUS50864</name>
</gene>
<feature type="compositionally biased region" description="Basic and acidic residues" evidence="1">
    <location>
        <begin position="1750"/>
        <end position="1759"/>
    </location>
</feature>
<name>A0ABN9UV75_9DINO</name>
<dbReference type="PANTHER" id="PTHR31513">
    <property type="entry name" value="EPHRIN TYPE-B RECEPTOR"/>
    <property type="match status" value="1"/>
</dbReference>
<evidence type="ECO:0000313" key="4">
    <source>
        <dbReference type="Proteomes" id="UP001189429"/>
    </source>
</evidence>
<keyword evidence="4" id="KW-1185">Reference proteome</keyword>
<evidence type="ECO:0000313" key="3">
    <source>
        <dbReference type="EMBL" id="CAK0862452.1"/>
    </source>
</evidence>
<dbReference type="Proteomes" id="UP001189429">
    <property type="component" value="Unassembled WGS sequence"/>
</dbReference>
<accession>A0ABN9UV75</accession>
<feature type="region of interest" description="Disordered" evidence="1">
    <location>
        <begin position="878"/>
        <end position="920"/>
    </location>
</feature>
<proteinExistence type="predicted"/>
<dbReference type="Pfam" id="PF26010">
    <property type="entry name" value="DUF8003"/>
    <property type="match status" value="1"/>
</dbReference>
<organism evidence="3 4">
    <name type="scientific">Prorocentrum cordatum</name>
    <dbReference type="NCBI Taxonomy" id="2364126"/>
    <lineage>
        <taxon>Eukaryota</taxon>
        <taxon>Sar</taxon>
        <taxon>Alveolata</taxon>
        <taxon>Dinophyceae</taxon>
        <taxon>Prorocentrales</taxon>
        <taxon>Prorocentraceae</taxon>
        <taxon>Prorocentrum</taxon>
    </lineage>
</organism>
<protein>
    <recommendedName>
        <fullName evidence="2">DUF8003 domain-containing protein</fullName>
    </recommendedName>
</protein>
<dbReference type="InterPro" id="IPR058316">
    <property type="entry name" value="DUF8003"/>
</dbReference>
<reference evidence="3" key="1">
    <citation type="submission" date="2023-10" db="EMBL/GenBank/DDBJ databases">
        <authorList>
            <person name="Chen Y."/>
            <person name="Shah S."/>
            <person name="Dougan E. K."/>
            <person name="Thang M."/>
            <person name="Chan C."/>
        </authorList>
    </citation>
    <scope>NUCLEOTIDE SEQUENCE [LARGE SCALE GENOMIC DNA]</scope>
</reference>
<evidence type="ECO:0000259" key="2">
    <source>
        <dbReference type="Pfam" id="PF26010"/>
    </source>
</evidence>
<sequence length="1792" mass="188132">MAALLAYFTLQQRLVAMHTWSHPPPHWRCPWQDAVHGISAWPRAEGYAPLHPSAALERGVGPRRCRTQAELLRHAAQTTLAPLGGLSLRALGWAAGAQQWRVQVDAVAVERSCGALGKAAAAMMQGIRGHFEDTHLLDQSVCACGVFDGQMRHRWVERIGAADPARGNSPLHEFLSQVNPDLLSEGSLRELAKTRARALPRHGAAGRGRGGAMGGRIASALLAAGLASAACAWPLRRGLCDRMEANTCVVTSNRTVSRSLLLRHRGNVEFRNVRWQCVVSKGSPESLRIDIAVDGTISVVKSSLLHCATIVLEAKKSVRISDSSEVSANGTSFYGEPAPEKDPLALGWSATRRGASHGGLGGSAQGCATDDAQLLRRLPLAHGEPLAPWSMGRAGVAALRGAGGGRVRIATQGPFVLNGTVSTAGAGPEGAGGEERDDVAAGSGGSIWVTCESLVQPGAVAVETRASQGNISGDVDFVDLGRDAGSGDAAGGDVLARSGRIVAAGGSCAGCLCGGGGRVLVEVFEGPAPRHVLVSGGCWRAAATEVDSVAPASGCACGSAGPWVLRRQPRPKKSTGDFGWLGLPSGVPRGLQHRKILKKPGQVEGATITVFVDNSHAVDLAGSKLSQPTPLAAVFGAPVALQLHDAVVVPAEERPEWDLTSLRLISDTIGSALRHLAPSPLVLRFPPQNDGIELALSSTLQASELQIAGAREVILRRSAAIDAAVASIRAEETIDTHLGTLGQEGGGAIGLWARRVVLGGGRLRRARVSAELELTVKRGSRLLTSHRRCDQLPAPLHDPCEEQLRSGPWRAGEAAPSWGNRSDVKNVTFDIVLVATNGSIVVEGEAEVHAAALLLCAAGNLTVSGLVSARGLGCPPNRGQSSGAAPEVGHHSGPSLKHSSARRACGGGGGAHCGDGGHGAHNNTRAVCSGTGGQKYDGWWARDAATDSALPSHLPTWSASGGGGASGGAGGGIIWARAAVLELASNSTSISADGDAAVSLQDGSWEGAGGGAGGSVIINASVVVGAGRVEARGGRGGGCIGGGGGGGAIGGACLDASTAWSGFQGGLSVEGGGHDGSPACLRQSGIRAQRGGEGELLQLAACRPGREGIFCAECNPGFFNPEKEPNSTEARYRLCRPCANKPVHADYTSKGWLNKSCPYVCPGGYPPVEVNPLCDDPWTYYFAFFGGVRGVALRTLTAALLFGLSLSAAQVQRRKRLQWLRKQQQSGHLAHGVTDEMLLLFQSVSGPHPLADINRGGPGQPSYRASRSSLVRRLFKPAFMSRSRGAASQPHLLSVGDLPYHVARIYLLGDNTPSDPWRLCQKPPDALKHLIDPSRWEAFAAQVTQMCRKRMRSQRAVEGVLRWLYLPLAEHVRHRLRVARAAGVASYVWSRSENTSPGDTFWRLTSGINSSSLGLKFGTDRRITLGFVDVLDYGRNKQDWQVKPPVPMVIAAAGDGKYTAPYQLDYLDPLVQSVSQYVGRRVWHQVLLAFNLLARLLPSSPSEEDAKLLRRSLARVSAEVMQQTDLECHAVLFWAPAEGPPAEGAPRGGRGGVSRQSSVEAILGGSSLGSWAPPGDPGSSPLGSQTPVTQPESPLDAQCLCRPALVLSQRPGADRPGLRGRALTSTMARGGPRLRRSVRLDAGGLCSRVEEPLLRTAEESPMLGFSQEPANASELLFGPLEGPPLGAEAGWDGLQPLSLPKAESRDNLELNAGSNRWHVIAGAAQAESRHMPYFSEASGVSSPVPDEDPFGPRRSDSREPLLGPRGGRRRRRCCSWAALRRGTWEDAEAGLR</sequence>
<dbReference type="EMBL" id="CAUYUJ010016163">
    <property type="protein sequence ID" value="CAK0862452.1"/>
    <property type="molecule type" value="Genomic_DNA"/>
</dbReference>
<feature type="region of interest" description="Disordered" evidence="1">
    <location>
        <begin position="1565"/>
        <end position="1595"/>
    </location>
</feature>
<feature type="region of interest" description="Disordered" evidence="1">
    <location>
        <begin position="420"/>
        <end position="439"/>
    </location>
</feature>
<feature type="compositionally biased region" description="Gly residues" evidence="1">
    <location>
        <begin position="905"/>
        <end position="919"/>
    </location>
</feature>
<feature type="domain" description="DUF8003" evidence="2">
    <location>
        <begin position="1100"/>
        <end position="1165"/>
    </location>
</feature>